<dbReference type="AlphaFoldDB" id="A0ABD1D0S1"/>
<accession>A0ABD1D0S1</accession>
<feature type="compositionally biased region" description="Low complexity" evidence="1">
    <location>
        <begin position="34"/>
        <end position="128"/>
    </location>
</feature>
<organism evidence="2 3">
    <name type="scientific">Culex pipiens pipiens</name>
    <name type="common">Northern house mosquito</name>
    <dbReference type="NCBI Taxonomy" id="38569"/>
    <lineage>
        <taxon>Eukaryota</taxon>
        <taxon>Metazoa</taxon>
        <taxon>Ecdysozoa</taxon>
        <taxon>Arthropoda</taxon>
        <taxon>Hexapoda</taxon>
        <taxon>Insecta</taxon>
        <taxon>Pterygota</taxon>
        <taxon>Neoptera</taxon>
        <taxon>Endopterygota</taxon>
        <taxon>Diptera</taxon>
        <taxon>Nematocera</taxon>
        <taxon>Culicoidea</taxon>
        <taxon>Culicidae</taxon>
        <taxon>Culicinae</taxon>
        <taxon>Culicini</taxon>
        <taxon>Culex</taxon>
        <taxon>Culex</taxon>
    </lineage>
</organism>
<evidence type="ECO:0000313" key="3">
    <source>
        <dbReference type="Proteomes" id="UP001562425"/>
    </source>
</evidence>
<feature type="compositionally biased region" description="Low complexity" evidence="1">
    <location>
        <begin position="150"/>
        <end position="172"/>
    </location>
</feature>
<dbReference type="EMBL" id="JBEHCU010008214">
    <property type="protein sequence ID" value="KAL1386747.1"/>
    <property type="molecule type" value="Genomic_DNA"/>
</dbReference>
<dbReference type="Proteomes" id="UP001562425">
    <property type="component" value="Unassembled WGS sequence"/>
</dbReference>
<evidence type="ECO:0000313" key="2">
    <source>
        <dbReference type="EMBL" id="KAL1386747.1"/>
    </source>
</evidence>
<protein>
    <submittedName>
        <fullName evidence="2">Uncharacterized protein</fullName>
    </submittedName>
</protein>
<evidence type="ECO:0000256" key="1">
    <source>
        <dbReference type="SAM" id="MobiDB-lite"/>
    </source>
</evidence>
<feature type="region of interest" description="Disordered" evidence="1">
    <location>
        <begin position="1"/>
        <end position="184"/>
    </location>
</feature>
<gene>
    <name evidence="2" type="ORF">pipiens_012837</name>
</gene>
<name>A0ABD1D0S1_CULPP</name>
<feature type="region of interest" description="Disordered" evidence="1">
    <location>
        <begin position="195"/>
        <end position="214"/>
    </location>
</feature>
<proteinExistence type="predicted"/>
<sequence length="357" mass="36626">MKPKKVSNGATMSDLAADPGSPGGTMIGPPTPPTRGLFGSSNASSSSSLASAGTASTAMTSSAAQELLNSSTSSSSKVSSTSSTSTTSRMAKTSSTQRLMSSSLTASSSLSSSSSKQSSSSSSSSAAAIKQGLGEMQNSMAEMKNMMGHSTASSQVSTSSSSTMSASSSSSQIKKQHITGSSSNLTELQKRLRSSMDSLDDPNPDYQVTHPDSDGEMGGSVIMMKPPNGMVVPQNGTMMNGGGSSVVSTGDTVKFEQKQTTSESKTKVVTDGFSSEQATVNSASSKMLQAGDVEYKEQTGLAAMSNTLEVDGVKTEEKGALLKVMCVVILRKAGTLLRSDVCEFQQCVRGLARCRDA</sequence>
<reference evidence="2 3" key="1">
    <citation type="submission" date="2024-05" db="EMBL/GenBank/DDBJ databases">
        <title>Culex pipiens pipiens assembly and annotation.</title>
        <authorList>
            <person name="Alout H."/>
            <person name="Durand T."/>
        </authorList>
    </citation>
    <scope>NUCLEOTIDE SEQUENCE [LARGE SCALE GENOMIC DNA]</scope>
    <source>
        <strain evidence="2">HA-2024</strain>
        <tissue evidence="2">Whole body</tissue>
    </source>
</reference>
<comment type="caution">
    <text evidence="2">The sequence shown here is derived from an EMBL/GenBank/DDBJ whole genome shotgun (WGS) entry which is preliminary data.</text>
</comment>
<keyword evidence="3" id="KW-1185">Reference proteome</keyword>